<comment type="catalytic activity">
    <reaction evidence="11">
        <text>L-threonyl-[protein] + ATP = O-phospho-L-threonyl-[protein] + ADP + H(+)</text>
        <dbReference type="Rhea" id="RHEA:46608"/>
        <dbReference type="Rhea" id="RHEA-COMP:11060"/>
        <dbReference type="Rhea" id="RHEA-COMP:11605"/>
        <dbReference type="ChEBI" id="CHEBI:15378"/>
        <dbReference type="ChEBI" id="CHEBI:30013"/>
        <dbReference type="ChEBI" id="CHEBI:30616"/>
        <dbReference type="ChEBI" id="CHEBI:61977"/>
        <dbReference type="ChEBI" id="CHEBI:456216"/>
        <dbReference type="EC" id="2.7.11.1"/>
    </reaction>
</comment>
<dbReference type="PROSITE" id="PS00108">
    <property type="entry name" value="PROTEIN_KINASE_ST"/>
    <property type="match status" value="1"/>
</dbReference>
<evidence type="ECO:0000256" key="11">
    <source>
        <dbReference type="ARBA" id="ARBA00047899"/>
    </source>
</evidence>
<dbReference type="SMART" id="SM00220">
    <property type="entry name" value="S_TKc"/>
    <property type="match status" value="1"/>
</dbReference>
<protein>
    <recommendedName>
        <fullName evidence="2">non-specific serine/threonine protein kinase</fullName>
        <ecNumber evidence="2">2.7.11.1</ecNumber>
    </recommendedName>
</protein>
<evidence type="ECO:0000256" key="10">
    <source>
        <dbReference type="ARBA" id="ARBA00023136"/>
    </source>
</evidence>
<dbReference type="STRING" id="59895.A0A103XLL5"/>
<feature type="region of interest" description="Disordered" evidence="14">
    <location>
        <begin position="496"/>
        <end position="577"/>
    </location>
</feature>
<reference evidence="17 18" key="1">
    <citation type="journal article" date="2016" name="Sci. Rep.">
        <title>The genome sequence of the outbreeding globe artichoke constructed de novo incorporating a phase-aware low-pass sequencing strategy of F1 progeny.</title>
        <authorList>
            <person name="Scaglione D."/>
            <person name="Reyes-Chin-Wo S."/>
            <person name="Acquadro A."/>
            <person name="Froenicke L."/>
            <person name="Portis E."/>
            <person name="Beitel C."/>
            <person name="Tirone M."/>
            <person name="Mauro R."/>
            <person name="Lo Monaco A."/>
            <person name="Mauromicale G."/>
            <person name="Faccioli P."/>
            <person name="Cattivelli L."/>
            <person name="Rieseberg L."/>
            <person name="Michelmore R."/>
            <person name="Lanteri S."/>
        </authorList>
    </citation>
    <scope>NUCLEOTIDE SEQUENCE [LARGE SCALE GENOMIC DNA]</scope>
    <source>
        <strain evidence="17">2C</strain>
    </source>
</reference>
<evidence type="ECO:0000313" key="17">
    <source>
        <dbReference type="EMBL" id="KVH92933.1"/>
    </source>
</evidence>
<dbReference type="InterPro" id="IPR047117">
    <property type="entry name" value="PERK1-13-like"/>
</dbReference>
<evidence type="ECO:0000313" key="18">
    <source>
        <dbReference type="Proteomes" id="UP000243975"/>
    </source>
</evidence>
<feature type="transmembrane region" description="Helical" evidence="15">
    <location>
        <begin position="111"/>
        <end position="136"/>
    </location>
</feature>
<evidence type="ECO:0000256" key="3">
    <source>
        <dbReference type="ARBA" id="ARBA00022527"/>
    </source>
</evidence>
<dbReference type="SUPFAM" id="SSF56112">
    <property type="entry name" value="Protein kinase-like (PK-like)"/>
    <property type="match status" value="1"/>
</dbReference>
<dbReference type="OMA" id="IRMTACA"/>
<keyword evidence="4" id="KW-0808">Transferase</keyword>
<dbReference type="InterPro" id="IPR017441">
    <property type="entry name" value="Protein_kinase_ATP_BS"/>
</dbReference>
<feature type="region of interest" description="Disordered" evidence="14">
    <location>
        <begin position="148"/>
        <end position="223"/>
    </location>
</feature>
<keyword evidence="6 13" id="KW-0547">Nucleotide-binding</keyword>
<evidence type="ECO:0000256" key="6">
    <source>
        <dbReference type="ARBA" id="ARBA00022741"/>
    </source>
</evidence>
<keyword evidence="5 15" id="KW-0812">Transmembrane</keyword>
<keyword evidence="3" id="KW-0723">Serine/threonine-protein kinase</keyword>
<dbReference type="PROSITE" id="PS00107">
    <property type="entry name" value="PROTEIN_KINASE_ATP"/>
    <property type="match status" value="1"/>
</dbReference>
<keyword evidence="7" id="KW-0418">Kinase</keyword>
<evidence type="ECO:0000256" key="1">
    <source>
        <dbReference type="ARBA" id="ARBA00004162"/>
    </source>
</evidence>
<feature type="domain" description="Protein kinase" evidence="16">
    <location>
        <begin position="243"/>
        <end position="489"/>
    </location>
</feature>
<dbReference type="GO" id="GO:0005524">
    <property type="term" value="F:ATP binding"/>
    <property type="evidence" value="ECO:0007669"/>
    <property type="project" value="UniProtKB-UniRule"/>
</dbReference>
<dbReference type="GO" id="GO:0005886">
    <property type="term" value="C:plasma membrane"/>
    <property type="evidence" value="ECO:0007669"/>
    <property type="project" value="UniProtKB-SubCell"/>
</dbReference>
<dbReference type="Gene3D" id="1.10.510.10">
    <property type="entry name" value="Transferase(Phosphotransferase) domain 1"/>
    <property type="match status" value="1"/>
</dbReference>
<dbReference type="Gramene" id="KVH92933">
    <property type="protein sequence ID" value="KVH92933"/>
    <property type="gene ID" value="Ccrd_004970"/>
</dbReference>
<dbReference type="FunFam" id="1.10.510.10:FF:000783">
    <property type="entry name" value="Proline-rich receptor-like protein kinase PERK4"/>
    <property type="match status" value="1"/>
</dbReference>
<evidence type="ECO:0000256" key="13">
    <source>
        <dbReference type="PROSITE-ProRule" id="PRU10141"/>
    </source>
</evidence>
<evidence type="ECO:0000256" key="5">
    <source>
        <dbReference type="ARBA" id="ARBA00022692"/>
    </source>
</evidence>
<dbReference type="InterPro" id="IPR000719">
    <property type="entry name" value="Prot_kinase_dom"/>
</dbReference>
<dbReference type="PANTHER" id="PTHR47982">
    <property type="entry name" value="PROLINE-RICH RECEPTOR-LIKE PROTEIN KINASE PERK4"/>
    <property type="match status" value="1"/>
</dbReference>
<dbReference type="Gene3D" id="3.30.200.20">
    <property type="entry name" value="Phosphorylase Kinase, domain 1"/>
    <property type="match status" value="1"/>
</dbReference>
<feature type="compositionally biased region" description="Low complexity" evidence="14">
    <location>
        <begin position="68"/>
        <end position="95"/>
    </location>
</feature>
<dbReference type="InterPro" id="IPR011009">
    <property type="entry name" value="Kinase-like_dom_sf"/>
</dbReference>
<accession>A0A103XLL5</accession>
<gene>
    <name evidence="17" type="ORF">Ccrd_004970</name>
</gene>
<evidence type="ECO:0000256" key="12">
    <source>
        <dbReference type="ARBA" id="ARBA00048679"/>
    </source>
</evidence>
<dbReference type="AlphaFoldDB" id="A0A103XLL5"/>
<dbReference type="PROSITE" id="PS50011">
    <property type="entry name" value="PROTEIN_KINASE_DOM"/>
    <property type="match status" value="1"/>
</dbReference>
<evidence type="ECO:0000256" key="8">
    <source>
        <dbReference type="ARBA" id="ARBA00022840"/>
    </source>
</evidence>
<dbReference type="InterPro" id="IPR008271">
    <property type="entry name" value="Ser/Thr_kinase_AS"/>
</dbReference>
<feature type="binding site" evidence="13">
    <location>
        <position position="271"/>
    </location>
    <ligand>
        <name>ATP</name>
        <dbReference type="ChEBI" id="CHEBI:30616"/>
    </ligand>
</feature>
<dbReference type="Proteomes" id="UP000243975">
    <property type="component" value="Unassembled WGS sequence"/>
</dbReference>
<evidence type="ECO:0000259" key="16">
    <source>
        <dbReference type="PROSITE" id="PS50011"/>
    </source>
</evidence>
<evidence type="ECO:0000256" key="14">
    <source>
        <dbReference type="SAM" id="MobiDB-lite"/>
    </source>
</evidence>
<keyword evidence="9 15" id="KW-1133">Transmembrane helix</keyword>
<evidence type="ECO:0000256" key="15">
    <source>
        <dbReference type="SAM" id="Phobius"/>
    </source>
</evidence>
<evidence type="ECO:0000256" key="4">
    <source>
        <dbReference type="ARBA" id="ARBA00022679"/>
    </source>
</evidence>
<name>A0A103XLL5_CYNCS</name>
<keyword evidence="8 13" id="KW-0067">ATP-binding</keyword>
<keyword evidence="10 15" id="KW-0472">Membrane</keyword>
<comment type="catalytic activity">
    <reaction evidence="12">
        <text>L-seryl-[protein] + ATP = O-phospho-L-seryl-[protein] + ADP + H(+)</text>
        <dbReference type="Rhea" id="RHEA:17989"/>
        <dbReference type="Rhea" id="RHEA-COMP:9863"/>
        <dbReference type="Rhea" id="RHEA-COMP:11604"/>
        <dbReference type="ChEBI" id="CHEBI:15378"/>
        <dbReference type="ChEBI" id="CHEBI:29999"/>
        <dbReference type="ChEBI" id="CHEBI:30616"/>
        <dbReference type="ChEBI" id="CHEBI:83421"/>
        <dbReference type="ChEBI" id="CHEBI:456216"/>
        <dbReference type="EC" id="2.7.11.1"/>
    </reaction>
</comment>
<organism evidence="17 18">
    <name type="scientific">Cynara cardunculus var. scolymus</name>
    <name type="common">Globe artichoke</name>
    <name type="synonym">Cynara scolymus</name>
    <dbReference type="NCBI Taxonomy" id="59895"/>
    <lineage>
        <taxon>Eukaryota</taxon>
        <taxon>Viridiplantae</taxon>
        <taxon>Streptophyta</taxon>
        <taxon>Embryophyta</taxon>
        <taxon>Tracheophyta</taxon>
        <taxon>Spermatophyta</taxon>
        <taxon>Magnoliopsida</taxon>
        <taxon>eudicotyledons</taxon>
        <taxon>Gunneridae</taxon>
        <taxon>Pentapetalae</taxon>
        <taxon>asterids</taxon>
        <taxon>campanulids</taxon>
        <taxon>Asterales</taxon>
        <taxon>Asteraceae</taxon>
        <taxon>Carduoideae</taxon>
        <taxon>Cardueae</taxon>
        <taxon>Carduinae</taxon>
        <taxon>Cynara</taxon>
    </lineage>
</organism>
<dbReference type="EC" id="2.7.11.1" evidence="2"/>
<dbReference type="InterPro" id="IPR001245">
    <property type="entry name" value="Ser-Thr/Tyr_kinase_cat_dom"/>
</dbReference>
<feature type="region of interest" description="Disordered" evidence="14">
    <location>
        <begin position="51"/>
        <end position="106"/>
    </location>
</feature>
<feature type="compositionally biased region" description="Polar residues" evidence="14">
    <location>
        <begin position="161"/>
        <end position="196"/>
    </location>
</feature>
<feature type="compositionally biased region" description="Pro residues" evidence="14">
    <location>
        <begin position="51"/>
        <end position="67"/>
    </location>
</feature>
<evidence type="ECO:0000256" key="7">
    <source>
        <dbReference type="ARBA" id="ARBA00022777"/>
    </source>
</evidence>
<dbReference type="Pfam" id="PF07714">
    <property type="entry name" value="PK_Tyr_Ser-Thr"/>
    <property type="match status" value="1"/>
</dbReference>
<feature type="compositionally biased region" description="Polar residues" evidence="14">
    <location>
        <begin position="536"/>
        <end position="560"/>
    </location>
</feature>
<dbReference type="GO" id="GO:0004674">
    <property type="term" value="F:protein serine/threonine kinase activity"/>
    <property type="evidence" value="ECO:0007669"/>
    <property type="project" value="UniProtKB-KW"/>
</dbReference>
<dbReference type="EMBL" id="LEKV01004800">
    <property type="protein sequence ID" value="KVH92933.1"/>
    <property type="molecule type" value="Genomic_DNA"/>
</dbReference>
<dbReference type="FunFam" id="3.30.200.20:FF:000162">
    <property type="entry name" value="Adenine nucleotide alpha hydrolase-like domain kinase"/>
    <property type="match status" value="1"/>
</dbReference>
<evidence type="ECO:0000256" key="9">
    <source>
        <dbReference type="ARBA" id="ARBA00022989"/>
    </source>
</evidence>
<sequence>MKISATMGNNMSEVLEVESAAMSFSPISHAFSFYSTPAIFLSRSCLVAPPPMSSPGPGTSPPSPLPPSDSNVTTPPTTTFPLFPPTNGSSISSEPTPSPPGQSRSTNNTTLVALGVGIGIGGAVVLVFVGIFVVWYKRRKRRRRALAGLSDPKDGFGGAPQNWQHNAPSLKQNMNGLPPKFNNSHGNASNFQLCSMGSSVPPPLSTSSTGSEKPHPQSTTNMGYANGKTIFTYEDLVNATEGFSHANLLGQGGFGYVHKGVLPSGEKVAVKQLKTGSGQGEREFQAEVAIISRVHHKHLVSLVGYCTSGFRGCWFMRKGHNPLNWDMRMKIALGSAKGLAYLHEDCQPKIIHRDIKSANILLDSNFEPKVADFGLARFTSETDTHVSTRVMGTFGYLAPEYALTGKLTEKSDVFSFGVMLLELITGRRPIDKAQFLDDNIVDWARPLLTQALEDGDVSSLVDARLQDDYDSTEMSRMIACAAVSIARALEGNLPLEDLDEGTKPGHSKLNGSHESSDFDTAQYREDLKKFQKMAFESQNNSSGWSAPTSNFGQQPSGSSSETHDLGSSAGVQQRPTD</sequence>
<evidence type="ECO:0000256" key="2">
    <source>
        <dbReference type="ARBA" id="ARBA00012513"/>
    </source>
</evidence>
<keyword evidence="18" id="KW-1185">Reference proteome</keyword>
<comment type="subcellular location">
    <subcellularLocation>
        <location evidence="1">Cell membrane</location>
        <topology evidence="1">Single-pass membrane protein</topology>
    </subcellularLocation>
</comment>
<proteinExistence type="predicted"/>
<comment type="caution">
    <text evidence="17">The sequence shown here is derived from an EMBL/GenBank/DDBJ whole genome shotgun (WGS) entry which is preliminary data.</text>
</comment>
<dbReference type="PANTHER" id="PTHR47982:SF8">
    <property type="entry name" value="NON-SPECIFIC SERINE_THREONINE PROTEIN KINASE"/>
    <property type="match status" value="1"/>
</dbReference>